<dbReference type="Proteomes" id="UP000693970">
    <property type="component" value="Unassembled WGS sequence"/>
</dbReference>
<protein>
    <submittedName>
        <fullName evidence="3">Uncharacterized protein</fullName>
    </submittedName>
</protein>
<feature type="compositionally biased region" description="Basic residues" evidence="1">
    <location>
        <begin position="10"/>
        <end position="20"/>
    </location>
</feature>
<feature type="transmembrane region" description="Helical" evidence="2">
    <location>
        <begin position="32"/>
        <end position="53"/>
    </location>
</feature>
<name>A0A9K3L2U6_9STRA</name>
<proteinExistence type="predicted"/>
<feature type="transmembrane region" description="Helical" evidence="2">
    <location>
        <begin position="269"/>
        <end position="289"/>
    </location>
</feature>
<feature type="compositionally biased region" description="Acidic residues" evidence="1">
    <location>
        <begin position="92"/>
        <end position="103"/>
    </location>
</feature>
<reference evidence="3" key="1">
    <citation type="journal article" date="2021" name="Sci. Rep.">
        <title>Diploid genomic architecture of Nitzschia inconspicua, an elite biomass production diatom.</title>
        <authorList>
            <person name="Oliver A."/>
            <person name="Podell S."/>
            <person name="Pinowska A."/>
            <person name="Traller J.C."/>
            <person name="Smith S.R."/>
            <person name="McClure R."/>
            <person name="Beliaev A."/>
            <person name="Bohutskyi P."/>
            <person name="Hill E.A."/>
            <person name="Rabines A."/>
            <person name="Zheng H."/>
            <person name="Allen L.Z."/>
            <person name="Kuo A."/>
            <person name="Grigoriev I.V."/>
            <person name="Allen A.E."/>
            <person name="Hazlebeck D."/>
            <person name="Allen E.E."/>
        </authorList>
    </citation>
    <scope>NUCLEOTIDE SEQUENCE</scope>
    <source>
        <strain evidence="3">Hildebrandi</strain>
    </source>
</reference>
<accession>A0A9K3L2U6</accession>
<evidence type="ECO:0000256" key="1">
    <source>
        <dbReference type="SAM" id="MobiDB-lite"/>
    </source>
</evidence>
<keyword evidence="2" id="KW-1133">Transmembrane helix</keyword>
<organism evidence="3 4">
    <name type="scientific">Nitzschia inconspicua</name>
    <dbReference type="NCBI Taxonomy" id="303405"/>
    <lineage>
        <taxon>Eukaryota</taxon>
        <taxon>Sar</taxon>
        <taxon>Stramenopiles</taxon>
        <taxon>Ochrophyta</taxon>
        <taxon>Bacillariophyta</taxon>
        <taxon>Bacillariophyceae</taxon>
        <taxon>Bacillariophycidae</taxon>
        <taxon>Bacillariales</taxon>
        <taxon>Bacillariaceae</taxon>
        <taxon>Nitzschia</taxon>
    </lineage>
</organism>
<dbReference type="OrthoDB" id="46149at2759"/>
<feature type="region of interest" description="Disordered" evidence="1">
    <location>
        <begin position="90"/>
        <end position="109"/>
    </location>
</feature>
<feature type="region of interest" description="Disordered" evidence="1">
    <location>
        <begin position="1"/>
        <end position="20"/>
    </location>
</feature>
<evidence type="ECO:0000313" key="4">
    <source>
        <dbReference type="Proteomes" id="UP000693970"/>
    </source>
</evidence>
<reference evidence="3" key="2">
    <citation type="submission" date="2021-04" db="EMBL/GenBank/DDBJ databases">
        <authorList>
            <person name="Podell S."/>
        </authorList>
    </citation>
    <scope>NUCLEOTIDE SEQUENCE</scope>
    <source>
        <strain evidence="3">Hildebrandi</strain>
    </source>
</reference>
<keyword evidence="2" id="KW-0472">Membrane</keyword>
<feature type="compositionally biased region" description="Acidic residues" evidence="1">
    <location>
        <begin position="395"/>
        <end position="412"/>
    </location>
</feature>
<evidence type="ECO:0000256" key="2">
    <source>
        <dbReference type="SAM" id="Phobius"/>
    </source>
</evidence>
<feature type="region of interest" description="Disordered" evidence="1">
    <location>
        <begin position="389"/>
        <end position="412"/>
    </location>
</feature>
<evidence type="ECO:0000313" key="3">
    <source>
        <dbReference type="EMBL" id="KAG7354668.1"/>
    </source>
</evidence>
<gene>
    <name evidence="3" type="ORF">IV203_004024</name>
</gene>
<comment type="caution">
    <text evidence="3">The sequence shown here is derived from an EMBL/GenBank/DDBJ whole genome shotgun (WGS) entry which is preliminary data.</text>
</comment>
<keyword evidence="2" id="KW-0812">Transmembrane</keyword>
<sequence>MNPTVTSSLRQRRRRSARTIGRKRTSTFRCDFVPISPVLMSVLLLLLVSTLGANGRRVPFSTRISTIKLDFYKAQRKSVPLTFRGGATVAAPEDEEEVEDDKEETGADIRQHPDYAKLQSYRMRQQVLLQLRAIHLSEALAKRGVPLPCLQDVSTPEGKAKPKNVDWECIQITKENALECMYTYEDQVGTKLIAPVDPKNVTDIPKNSEWITIVALNRQRRKDISKVDAMWHNKYAILDSWFKVDSEYSLLQHVGWKGILLNTLLNETILSLVVGFSLYLLLVLFLPVWEALLSRFLVSGMLWSRWHSWGRFVHLGLPFKLMVGQWILENANKGFQSIKGKIKEQLVEMECKILVESVPLTLGVPTPAHVEEGDAAILQEEEEIMEHLIQKESLESDDDEGDESSEEDLDED</sequence>
<keyword evidence="4" id="KW-1185">Reference proteome</keyword>
<dbReference type="EMBL" id="JAGRRH010000016">
    <property type="protein sequence ID" value="KAG7354668.1"/>
    <property type="molecule type" value="Genomic_DNA"/>
</dbReference>
<dbReference type="AlphaFoldDB" id="A0A9K3L2U6"/>